<dbReference type="AlphaFoldDB" id="A0A2P4Z8T2"/>
<feature type="domain" description="NADH:flavin oxidoreductase/NADH oxidase N-terminal" evidence="2">
    <location>
        <begin position="5"/>
        <end position="339"/>
    </location>
</feature>
<dbReference type="InterPro" id="IPR001155">
    <property type="entry name" value="OxRdtase_FMN_N"/>
</dbReference>
<keyword evidence="4" id="KW-1185">Reference proteome</keyword>
<proteinExistence type="predicted"/>
<sequence>MTESKLFKPLRVGNSLLDHRIVMAPLTRFRADDDHVQLPLAVEYYSQRASVPGTLIIAEATLISGLHSGFPNAPGLWTDAQMEGWKRITDAVHGIKCTIFCQLIAPGRAAVLNSSGGGELKLLSSSATPMNEEKDCAVPHEMTHEQIISCIADFKQAAKNAIQAGFDGVEIHGANGYLIDQFLQDNCNKRHDIWGGSIENRARFALEVTSAVVDAIGADKVGFRISPFSLFQGMRMIDPIPQFSFLSEQLKRHRLAYLHIIESRVNNNVDIECTDSIKFLLDIWQNTSPTFVAGGYTPENALKAVNGDYRDYEVAVVFGRHFLANPDLPYRIKEGLPLNKYDRASFYTPLFPQGYIDYPFTSGFVSGKSLGGESAALGITPE</sequence>
<dbReference type="GO" id="GO:0010181">
    <property type="term" value="F:FMN binding"/>
    <property type="evidence" value="ECO:0007669"/>
    <property type="project" value="InterPro"/>
</dbReference>
<reference evidence="3 4" key="1">
    <citation type="journal article" date="2016" name="Genome Announc.">
        <title>Draft Whole-Genome Sequence of Trichoderma gamsii T6085, a Promising Biocontrol Agent of Fusarium Head Blight on Wheat.</title>
        <authorList>
            <person name="Baroncelli R."/>
            <person name="Zapparata A."/>
            <person name="Piaggeschi G."/>
            <person name="Sarrocco S."/>
            <person name="Vannacci G."/>
        </authorList>
    </citation>
    <scope>NUCLEOTIDE SEQUENCE [LARGE SCALE GENOMIC DNA]</scope>
    <source>
        <strain evidence="3 4">T6085</strain>
    </source>
</reference>
<dbReference type="EMBL" id="JPDN02000063">
    <property type="protein sequence ID" value="PON20686.1"/>
    <property type="molecule type" value="Genomic_DNA"/>
</dbReference>
<name>A0A2P4Z8T2_9HYPO</name>
<dbReference type="GeneID" id="29989788"/>
<dbReference type="GO" id="GO:0003959">
    <property type="term" value="F:NADPH dehydrogenase activity"/>
    <property type="evidence" value="ECO:0007669"/>
    <property type="project" value="TreeGrafter"/>
</dbReference>
<dbReference type="FunFam" id="3.20.20.70:FF:000138">
    <property type="entry name" value="NADPH dehydrogenase 1"/>
    <property type="match status" value="1"/>
</dbReference>
<dbReference type="Gene3D" id="3.20.20.70">
    <property type="entry name" value="Aldolase class I"/>
    <property type="match status" value="1"/>
</dbReference>
<dbReference type="STRING" id="398673.A0A2P4Z8T2"/>
<dbReference type="InterPro" id="IPR045247">
    <property type="entry name" value="Oye-like"/>
</dbReference>
<dbReference type="Proteomes" id="UP000054821">
    <property type="component" value="Unassembled WGS sequence"/>
</dbReference>
<dbReference type="SMR" id="A0A2P4Z8T2"/>
<evidence type="ECO:0000256" key="1">
    <source>
        <dbReference type="ARBA" id="ARBA00022630"/>
    </source>
</evidence>
<dbReference type="InterPro" id="IPR013785">
    <property type="entry name" value="Aldolase_TIM"/>
</dbReference>
<evidence type="ECO:0000313" key="4">
    <source>
        <dbReference type="Proteomes" id="UP000054821"/>
    </source>
</evidence>
<dbReference type="SUPFAM" id="SSF51395">
    <property type="entry name" value="FMN-linked oxidoreductases"/>
    <property type="match status" value="1"/>
</dbReference>
<gene>
    <name evidence="3" type="ORF">TGAM01_v210471</name>
</gene>
<organism evidence="3 4">
    <name type="scientific">Trichoderma gamsii</name>
    <dbReference type="NCBI Taxonomy" id="398673"/>
    <lineage>
        <taxon>Eukaryota</taxon>
        <taxon>Fungi</taxon>
        <taxon>Dikarya</taxon>
        <taxon>Ascomycota</taxon>
        <taxon>Pezizomycotina</taxon>
        <taxon>Sordariomycetes</taxon>
        <taxon>Hypocreomycetidae</taxon>
        <taxon>Hypocreales</taxon>
        <taxon>Hypocreaceae</taxon>
        <taxon>Trichoderma</taxon>
    </lineage>
</organism>
<comment type="caution">
    <text evidence="3">The sequence shown here is derived from an EMBL/GenBank/DDBJ whole genome shotgun (WGS) entry which is preliminary data.</text>
</comment>
<protein>
    <submittedName>
        <fullName evidence="3">NADH:flavin oxidoreductase/NADH oxidase</fullName>
    </submittedName>
</protein>
<dbReference type="CDD" id="cd02933">
    <property type="entry name" value="OYE_like_FMN"/>
    <property type="match status" value="1"/>
</dbReference>
<dbReference type="RefSeq" id="XP_018657107.1">
    <property type="nucleotide sequence ID" value="XM_018809705.1"/>
</dbReference>
<keyword evidence="1" id="KW-0285">Flavoprotein</keyword>
<evidence type="ECO:0000259" key="2">
    <source>
        <dbReference type="Pfam" id="PF00724"/>
    </source>
</evidence>
<dbReference type="PANTHER" id="PTHR22893">
    <property type="entry name" value="NADH OXIDOREDUCTASE-RELATED"/>
    <property type="match status" value="1"/>
</dbReference>
<dbReference type="PANTHER" id="PTHR22893:SF91">
    <property type="entry name" value="NADPH DEHYDROGENASE 2-RELATED"/>
    <property type="match status" value="1"/>
</dbReference>
<dbReference type="Pfam" id="PF00724">
    <property type="entry name" value="Oxidored_FMN"/>
    <property type="match status" value="1"/>
</dbReference>
<evidence type="ECO:0000313" key="3">
    <source>
        <dbReference type="EMBL" id="PON20686.1"/>
    </source>
</evidence>
<accession>A0A2P4Z8T2</accession>